<keyword evidence="1" id="KW-0732">Signal</keyword>
<dbReference type="EMBL" id="JACHGF010000019">
    <property type="protein sequence ID" value="MBB5287482.1"/>
    <property type="molecule type" value="Genomic_DNA"/>
</dbReference>
<dbReference type="PANTHER" id="PTHR46825">
    <property type="entry name" value="D-ALANYL-D-ALANINE-CARBOXYPEPTIDASE/ENDOPEPTIDASE AMPH"/>
    <property type="match status" value="1"/>
</dbReference>
<evidence type="ECO:0000256" key="1">
    <source>
        <dbReference type="SAM" id="SignalP"/>
    </source>
</evidence>
<evidence type="ECO:0000313" key="4">
    <source>
        <dbReference type="Proteomes" id="UP000557307"/>
    </source>
</evidence>
<dbReference type="PANTHER" id="PTHR46825:SF9">
    <property type="entry name" value="BETA-LACTAMASE-RELATED DOMAIN-CONTAINING PROTEIN"/>
    <property type="match status" value="1"/>
</dbReference>
<evidence type="ECO:0000313" key="3">
    <source>
        <dbReference type="EMBL" id="MBB5287482.1"/>
    </source>
</evidence>
<keyword evidence="4" id="KW-1185">Reference proteome</keyword>
<dbReference type="AlphaFoldDB" id="A0A840U0R0"/>
<name>A0A840U0R0_9BACT</name>
<accession>A0A840U0R0</accession>
<dbReference type="Gene3D" id="3.40.710.10">
    <property type="entry name" value="DD-peptidase/beta-lactamase superfamily"/>
    <property type="match status" value="1"/>
</dbReference>
<organism evidence="3 4">
    <name type="scientific">Rhabdobacter roseus</name>
    <dbReference type="NCBI Taxonomy" id="1655419"/>
    <lineage>
        <taxon>Bacteria</taxon>
        <taxon>Pseudomonadati</taxon>
        <taxon>Bacteroidota</taxon>
        <taxon>Cytophagia</taxon>
        <taxon>Cytophagales</taxon>
        <taxon>Cytophagaceae</taxon>
        <taxon>Rhabdobacter</taxon>
    </lineage>
</organism>
<reference evidence="3 4" key="1">
    <citation type="submission" date="2020-08" db="EMBL/GenBank/DDBJ databases">
        <title>Genomic Encyclopedia of Type Strains, Phase IV (KMG-IV): sequencing the most valuable type-strain genomes for metagenomic binning, comparative biology and taxonomic classification.</title>
        <authorList>
            <person name="Goeker M."/>
        </authorList>
    </citation>
    <scope>NUCLEOTIDE SEQUENCE [LARGE SCALE GENOMIC DNA]</scope>
    <source>
        <strain evidence="3 4">DSM 105074</strain>
    </source>
</reference>
<dbReference type="RefSeq" id="WP_184179727.1">
    <property type="nucleotide sequence ID" value="NZ_JACHGF010000019.1"/>
</dbReference>
<proteinExistence type="predicted"/>
<dbReference type="InterPro" id="IPR012338">
    <property type="entry name" value="Beta-lactam/transpept-like"/>
</dbReference>
<dbReference type="Proteomes" id="UP000557307">
    <property type="component" value="Unassembled WGS sequence"/>
</dbReference>
<feature type="signal peptide" evidence="1">
    <location>
        <begin position="1"/>
        <end position="17"/>
    </location>
</feature>
<gene>
    <name evidence="3" type="ORF">HNQ92_005646</name>
</gene>
<protein>
    <submittedName>
        <fullName evidence="3">CubicO group peptidase (Beta-lactamase class C family)</fullName>
    </submittedName>
</protein>
<dbReference type="Pfam" id="PF00144">
    <property type="entry name" value="Beta-lactamase"/>
    <property type="match status" value="1"/>
</dbReference>
<comment type="caution">
    <text evidence="3">The sequence shown here is derived from an EMBL/GenBank/DDBJ whole genome shotgun (WGS) entry which is preliminary data.</text>
</comment>
<dbReference type="InterPro" id="IPR001466">
    <property type="entry name" value="Beta-lactam-related"/>
</dbReference>
<evidence type="ECO:0000259" key="2">
    <source>
        <dbReference type="Pfam" id="PF00144"/>
    </source>
</evidence>
<sequence>MSRLLCGLFLLSLPAHGQLKPHVQAKIHQYLLTQQKRMGFQGIVLIGTPAEVFVDTIGLASVELAAPIRTSSRFRIASITKQFTAALVVKAVEDGKLHLDAPLSRFFPEAPAPWHSITLHQLLTHTAGIPHNEGIRDYWAVKSRLPLSASQAQAEIFGMPLLFPPGTGTHYSSPGYFLLATILEQIYQDSFANILDKHVLEPLDMRASGLYSSGRVVPLMTSGYHLAGDSLQVAPYRDMSLMKGSGDLYTSAADLVRWNAHLMEGTWTSPKVTERLFSVQNPGSVNGHTDPYGYGWYLRGASGVLPEARYTGGGTFGCSALSVMYPRTKTSLIILSNVSTLPVNQLWADLEKIMLELPFSMPELLEAQVPSQQDITQLPGAYQTTSGQVLRILTADGKLYAKLGGNPPFELFKSAELRFFGKKVSVTFTFQRNDEGTIASVSADGRGQNILFMRMEP</sequence>
<dbReference type="InterPro" id="IPR050491">
    <property type="entry name" value="AmpC-like"/>
</dbReference>
<feature type="chain" id="PRO_5033037117" evidence="1">
    <location>
        <begin position="18"/>
        <end position="457"/>
    </location>
</feature>
<feature type="domain" description="Beta-lactamase-related" evidence="2">
    <location>
        <begin position="49"/>
        <end position="341"/>
    </location>
</feature>
<dbReference type="SUPFAM" id="SSF56601">
    <property type="entry name" value="beta-lactamase/transpeptidase-like"/>
    <property type="match status" value="1"/>
</dbReference>